<dbReference type="EMBL" id="AAVT01000012">
    <property type="protein sequence ID" value="EAW29973.1"/>
    <property type="molecule type" value="Genomic_DNA"/>
</dbReference>
<reference evidence="2 3" key="1">
    <citation type="journal article" date="2010" name="J. Bacteriol.">
        <title>Genome sequence of the oligotrophic marine Gammaproteobacterium HTCC2143, isolated from the Oregon Coast.</title>
        <authorList>
            <person name="Oh H.M."/>
            <person name="Kang I."/>
            <person name="Ferriera S."/>
            <person name="Giovannoni S.J."/>
            <person name="Cho J.C."/>
        </authorList>
    </citation>
    <scope>NUCLEOTIDE SEQUENCE [LARGE SCALE GENOMIC DNA]</scope>
    <source>
        <strain evidence="2 3">HTCC2143</strain>
    </source>
</reference>
<evidence type="ECO:0000313" key="2">
    <source>
        <dbReference type="EMBL" id="EAW29973.1"/>
    </source>
</evidence>
<dbReference type="SUPFAM" id="SSF50475">
    <property type="entry name" value="FMN-binding split barrel"/>
    <property type="match status" value="1"/>
</dbReference>
<evidence type="ECO:0000313" key="3">
    <source>
        <dbReference type="Proteomes" id="UP000004931"/>
    </source>
</evidence>
<dbReference type="PANTHER" id="PTHR42815">
    <property type="entry name" value="FAD-BINDING, PUTATIVE (AFU_ORTHOLOGUE AFUA_6G07600)-RELATED"/>
    <property type="match status" value="1"/>
</dbReference>
<evidence type="ECO:0000259" key="1">
    <source>
        <dbReference type="Pfam" id="PF01243"/>
    </source>
</evidence>
<accession>A0YGV5</accession>
<comment type="caution">
    <text evidence="2">The sequence shown here is derived from an EMBL/GenBank/DDBJ whole genome shotgun (WGS) entry which is preliminary data.</text>
</comment>
<protein>
    <recommendedName>
        <fullName evidence="1">Pyridoxamine 5'-phosphate oxidase N-terminal domain-containing protein</fullName>
    </recommendedName>
</protein>
<dbReference type="Gene3D" id="2.30.110.10">
    <property type="entry name" value="Electron Transport, Fmn-binding Protein, Chain A"/>
    <property type="match status" value="1"/>
</dbReference>
<name>A0YGV5_9GAMM</name>
<organism evidence="2 3">
    <name type="scientific">marine gamma proteobacterium HTCC2143</name>
    <dbReference type="NCBI Taxonomy" id="247633"/>
    <lineage>
        <taxon>Bacteria</taxon>
        <taxon>Pseudomonadati</taxon>
        <taxon>Pseudomonadota</taxon>
        <taxon>Gammaproteobacteria</taxon>
        <taxon>Cellvibrionales</taxon>
        <taxon>Spongiibacteraceae</taxon>
        <taxon>BD1-7 clade</taxon>
    </lineage>
</organism>
<dbReference type="Proteomes" id="UP000004931">
    <property type="component" value="Unassembled WGS sequence"/>
</dbReference>
<dbReference type="Pfam" id="PF01243">
    <property type="entry name" value="PNPOx_N"/>
    <property type="match status" value="1"/>
</dbReference>
<sequence length="206" mass="22619">MSNLLKTEAELRKYYAKPSALAINKQLDHIDPHCASLIEKSPFVSIGTAREGTLPDVSPRGGEPGFIKVVNPKTLYIPDWPGNNRLDTLTNIVSSGGVGLLFFIPGFNDMLRVNGKAEVSVEPAIVAQFEMRGRVAKSVLVIHVKEAYLHCTKALVRSDLWNPDKQLDRSDLPSTGTMYKEQLALKDVPASAIDSGLEQNAKDDLY</sequence>
<dbReference type="AlphaFoldDB" id="A0YGV5"/>
<dbReference type="InterPro" id="IPR011576">
    <property type="entry name" value="Pyridox_Oxase_N"/>
</dbReference>
<dbReference type="PANTHER" id="PTHR42815:SF2">
    <property type="entry name" value="FAD-BINDING, PUTATIVE (AFU_ORTHOLOGUE AFUA_6G07600)-RELATED"/>
    <property type="match status" value="1"/>
</dbReference>
<gene>
    <name evidence="2" type="ORF">GP2143_06759</name>
</gene>
<dbReference type="OrthoDB" id="9796486at2"/>
<dbReference type="STRING" id="247633.GP2143_06759"/>
<dbReference type="InterPro" id="IPR012349">
    <property type="entry name" value="Split_barrel_FMN-bd"/>
</dbReference>
<dbReference type="eggNOG" id="COG3576">
    <property type="taxonomic scope" value="Bacteria"/>
</dbReference>
<dbReference type="NCBIfam" id="TIGR04025">
    <property type="entry name" value="PPOX_FMN_DR2398"/>
    <property type="match status" value="1"/>
</dbReference>
<dbReference type="InterPro" id="IPR024029">
    <property type="entry name" value="Pyridox_Oxase_FMN-dep"/>
</dbReference>
<proteinExistence type="predicted"/>
<feature type="domain" description="Pyridoxamine 5'-phosphate oxidase N-terminal" evidence="1">
    <location>
        <begin position="31"/>
        <end position="151"/>
    </location>
</feature>
<keyword evidence="3" id="KW-1185">Reference proteome</keyword>